<dbReference type="Gene3D" id="3.40.630.30">
    <property type="match status" value="1"/>
</dbReference>
<feature type="domain" description="N-acetyltransferase" evidence="3">
    <location>
        <begin position="5"/>
        <end position="146"/>
    </location>
</feature>
<dbReference type="Proteomes" id="UP001430149">
    <property type="component" value="Unassembled WGS sequence"/>
</dbReference>
<dbReference type="CDD" id="cd04301">
    <property type="entry name" value="NAT_SF"/>
    <property type="match status" value="1"/>
</dbReference>
<evidence type="ECO:0000313" key="5">
    <source>
        <dbReference type="Proteomes" id="UP001430149"/>
    </source>
</evidence>
<dbReference type="RefSeq" id="WP_204680688.1">
    <property type="nucleotide sequence ID" value="NZ_BSNR01000018.1"/>
</dbReference>
<dbReference type="InterPro" id="IPR050832">
    <property type="entry name" value="Bact_Acetyltransf"/>
</dbReference>
<dbReference type="PROSITE" id="PS51186">
    <property type="entry name" value="GNAT"/>
    <property type="match status" value="1"/>
</dbReference>
<dbReference type="InterPro" id="IPR016181">
    <property type="entry name" value="Acyl_CoA_acyltransferase"/>
</dbReference>
<gene>
    <name evidence="4" type="ORF">ISP19_07205</name>
</gene>
<comment type="caution">
    <text evidence="4">The sequence shown here is derived from an EMBL/GenBank/DDBJ whole genome shotgun (WGS) entry which is preliminary data.</text>
</comment>
<reference evidence="4" key="1">
    <citation type="submission" date="2020-10" db="EMBL/GenBank/DDBJ databases">
        <title>Phylogeny of dyella-like bacteria.</title>
        <authorList>
            <person name="Fu J."/>
        </authorList>
    </citation>
    <scope>NUCLEOTIDE SEQUENCE</scope>
    <source>
        <strain evidence="4">DHOC52</strain>
    </source>
</reference>
<keyword evidence="2" id="KW-0012">Acyltransferase</keyword>
<dbReference type="SUPFAM" id="SSF55729">
    <property type="entry name" value="Acyl-CoA N-acyltransferases (Nat)"/>
    <property type="match status" value="1"/>
</dbReference>
<sequence length="146" mass="16324">MTGAITIRPARANDAPELARLAAELGYPTSVEAMQDRLSVLLPHPDHRITVTEADGVLCGWIAAERRRTLESGERVEIVGLVVDARHRNIGVGRMLVTDAEHWAVQMGFDSISVRSNVTREASHPFYEQLSYVRRKTQHAYIKHLA</sequence>
<dbReference type="InterPro" id="IPR000182">
    <property type="entry name" value="GNAT_dom"/>
</dbReference>
<dbReference type="PANTHER" id="PTHR43877">
    <property type="entry name" value="AMINOALKYLPHOSPHONATE N-ACETYLTRANSFERASE-RELATED-RELATED"/>
    <property type="match status" value="1"/>
</dbReference>
<keyword evidence="5" id="KW-1185">Reference proteome</keyword>
<protein>
    <submittedName>
        <fullName evidence="4">GNAT family N-acetyltransferase</fullName>
    </submittedName>
</protein>
<organism evidence="4 5">
    <name type="scientific">Dyella flava</name>
    <dbReference type="NCBI Taxonomy" id="1920170"/>
    <lineage>
        <taxon>Bacteria</taxon>
        <taxon>Pseudomonadati</taxon>
        <taxon>Pseudomonadota</taxon>
        <taxon>Gammaproteobacteria</taxon>
        <taxon>Lysobacterales</taxon>
        <taxon>Rhodanobacteraceae</taxon>
        <taxon>Dyella</taxon>
    </lineage>
</organism>
<accession>A0ABS2K211</accession>
<dbReference type="EMBL" id="JADIKE010000031">
    <property type="protein sequence ID" value="MBM7125169.1"/>
    <property type="molecule type" value="Genomic_DNA"/>
</dbReference>
<keyword evidence="1" id="KW-0808">Transferase</keyword>
<evidence type="ECO:0000313" key="4">
    <source>
        <dbReference type="EMBL" id="MBM7125169.1"/>
    </source>
</evidence>
<dbReference type="Pfam" id="PF00583">
    <property type="entry name" value="Acetyltransf_1"/>
    <property type="match status" value="1"/>
</dbReference>
<evidence type="ECO:0000256" key="2">
    <source>
        <dbReference type="ARBA" id="ARBA00023315"/>
    </source>
</evidence>
<proteinExistence type="predicted"/>
<evidence type="ECO:0000259" key="3">
    <source>
        <dbReference type="PROSITE" id="PS51186"/>
    </source>
</evidence>
<evidence type="ECO:0000256" key="1">
    <source>
        <dbReference type="ARBA" id="ARBA00022679"/>
    </source>
</evidence>
<name>A0ABS2K211_9GAMM</name>